<dbReference type="PANTHER" id="PTHR42918">
    <property type="entry name" value="LYSYL-TRNA SYNTHETASE"/>
    <property type="match status" value="1"/>
</dbReference>
<dbReference type="GO" id="GO:0005829">
    <property type="term" value="C:cytosol"/>
    <property type="evidence" value="ECO:0007669"/>
    <property type="project" value="TreeGrafter"/>
</dbReference>
<dbReference type="InterPro" id="IPR004365">
    <property type="entry name" value="NA-bd_OB_tRNA"/>
</dbReference>
<evidence type="ECO:0000256" key="4">
    <source>
        <dbReference type="ARBA" id="ARBA00022490"/>
    </source>
</evidence>
<keyword evidence="10 13" id="KW-0648">Protein biosynthesis</keyword>
<keyword evidence="8 13" id="KW-0067">ATP-binding</keyword>
<dbReference type="SUPFAM" id="SSF50249">
    <property type="entry name" value="Nucleic acid-binding proteins"/>
    <property type="match status" value="1"/>
</dbReference>
<evidence type="ECO:0000256" key="2">
    <source>
        <dbReference type="ARBA" id="ARBA00008226"/>
    </source>
</evidence>
<dbReference type="Gene3D" id="2.40.50.140">
    <property type="entry name" value="Nucleic acid-binding proteins"/>
    <property type="match status" value="1"/>
</dbReference>
<keyword evidence="7 13" id="KW-0547">Nucleotide-binding</keyword>
<evidence type="ECO:0000259" key="15">
    <source>
        <dbReference type="PROSITE" id="PS50862"/>
    </source>
</evidence>
<dbReference type="PRINTS" id="PR00982">
    <property type="entry name" value="TRNASYNTHLYS"/>
</dbReference>
<dbReference type="Gene3D" id="3.30.930.10">
    <property type="entry name" value="Bira Bifunctional Protein, Domain 2"/>
    <property type="match status" value="1"/>
</dbReference>
<dbReference type="InterPro" id="IPR006195">
    <property type="entry name" value="aa-tRNA-synth_II"/>
</dbReference>
<dbReference type="EC" id="6.1.1.6" evidence="13"/>
<dbReference type="GO" id="GO:0000287">
    <property type="term" value="F:magnesium ion binding"/>
    <property type="evidence" value="ECO:0007669"/>
    <property type="project" value="UniProtKB-UniRule"/>
</dbReference>
<dbReference type="InterPro" id="IPR004364">
    <property type="entry name" value="Aa-tRNA-synt_II"/>
</dbReference>
<dbReference type="GO" id="GO:0004824">
    <property type="term" value="F:lysine-tRNA ligase activity"/>
    <property type="evidence" value="ECO:0007669"/>
    <property type="project" value="UniProtKB-UniRule"/>
</dbReference>
<organism evidence="16 17">
    <name type="scientific">Neisseria weaveri</name>
    <dbReference type="NCBI Taxonomy" id="28091"/>
    <lineage>
        <taxon>Bacteria</taxon>
        <taxon>Pseudomonadati</taxon>
        <taxon>Pseudomonadota</taxon>
        <taxon>Betaproteobacteria</taxon>
        <taxon>Neisseriales</taxon>
        <taxon>Neisseriaceae</taxon>
        <taxon>Neisseria</taxon>
    </lineage>
</organism>
<dbReference type="SUPFAM" id="SSF55681">
    <property type="entry name" value="Class II aaRS and biotin synthetases"/>
    <property type="match status" value="1"/>
</dbReference>
<dbReference type="OrthoDB" id="9801152at2"/>
<evidence type="ECO:0000313" key="17">
    <source>
        <dbReference type="Proteomes" id="UP000272771"/>
    </source>
</evidence>
<evidence type="ECO:0000256" key="11">
    <source>
        <dbReference type="ARBA" id="ARBA00023146"/>
    </source>
</evidence>
<dbReference type="PROSITE" id="PS50862">
    <property type="entry name" value="AA_TRNA_LIGASE_II"/>
    <property type="match status" value="1"/>
</dbReference>
<dbReference type="Proteomes" id="UP000272771">
    <property type="component" value="Chromosome"/>
</dbReference>
<dbReference type="NCBIfam" id="TIGR00499">
    <property type="entry name" value="lysS_bact"/>
    <property type="match status" value="1"/>
</dbReference>
<keyword evidence="9 13" id="KW-0460">Magnesium</keyword>
<dbReference type="EMBL" id="LR134533">
    <property type="protein sequence ID" value="VEJ51268.1"/>
    <property type="molecule type" value="Genomic_DNA"/>
</dbReference>
<evidence type="ECO:0000256" key="3">
    <source>
        <dbReference type="ARBA" id="ARBA00011738"/>
    </source>
</evidence>
<dbReference type="NCBIfam" id="NF001756">
    <property type="entry name" value="PRK00484.1"/>
    <property type="match status" value="1"/>
</dbReference>
<feature type="binding site" evidence="13">
    <location>
        <position position="424"/>
    </location>
    <ligand>
        <name>Mg(2+)</name>
        <dbReference type="ChEBI" id="CHEBI:18420"/>
        <label>1</label>
    </ligand>
</feature>
<evidence type="ECO:0000256" key="9">
    <source>
        <dbReference type="ARBA" id="ARBA00022842"/>
    </source>
</evidence>
<dbReference type="InterPro" id="IPR012340">
    <property type="entry name" value="NA-bd_OB-fold"/>
</dbReference>
<dbReference type="GO" id="GO:0000049">
    <property type="term" value="F:tRNA binding"/>
    <property type="evidence" value="ECO:0007669"/>
    <property type="project" value="TreeGrafter"/>
</dbReference>
<comment type="similarity">
    <text evidence="2 13">Belongs to the class-II aminoacyl-tRNA synthetase family.</text>
</comment>
<evidence type="ECO:0000313" key="16">
    <source>
        <dbReference type="EMBL" id="VEJ51268.1"/>
    </source>
</evidence>
<dbReference type="RefSeq" id="WP_004284496.1">
    <property type="nucleotide sequence ID" value="NZ_CAUJRG010000010.1"/>
</dbReference>
<keyword evidence="5 13" id="KW-0436">Ligase</keyword>
<name>A0A3S5B4W3_9NEIS</name>
<comment type="subunit">
    <text evidence="3 13">Homodimer.</text>
</comment>
<sequence>MSEQNNPQADVQDVQLDENQIIALRREKLNELRKHGTAFPNQYKRDAFAGDLQAQYGSLEKAELDPQEIPVKVAGRMMLQRAMGKASFATIQDVSGQIQVYVNNQGVGEDVHNAFKHWDLGDIIGVEGTLFKTNHGELTVRASKLHLLTKSLRPLPDKHKGLTDQEQKYRQRYADLITNQDSRDTFIKRSKIIQAVRNYMVNERYLEVETPMMHPIPGGATAKPFVTHHNALDMPLYLRIAPELYLKRLVVGGLERVFEINRSFRNEGMSTRHNPEFTMMEFYEAFCTYERMMEMTEGVIRHAAKEVCGTAKVSYNGKEVDLESPFERLTILEAIKKYNPQYTDEQLNDAEWLKKEIVKHGEKIPPSPGIGSLQLALFEGCAESKLWNPTFIIDYPVEVSPLARASDTKPGLTDRFELFIVGRELANGYSELNDPEDQAARFKAQVAQKDAGDDEAMHYDADYIRAMEYGLPPTGGSGIGLDRLVMLLTDAPSIRDVILFPQMRPE</sequence>
<comment type="subcellular location">
    <subcellularLocation>
        <location evidence="1 13">Cytoplasm</location>
    </subcellularLocation>
</comment>
<dbReference type="STRING" id="28091.SAMEA3174300_01769"/>
<evidence type="ECO:0000256" key="7">
    <source>
        <dbReference type="ARBA" id="ARBA00022741"/>
    </source>
</evidence>
<dbReference type="FunFam" id="3.30.930.10:FF:000001">
    <property type="entry name" value="Lysine--tRNA ligase"/>
    <property type="match status" value="1"/>
</dbReference>
<dbReference type="GO" id="GO:0006430">
    <property type="term" value="P:lysyl-tRNA aminoacylation"/>
    <property type="evidence" value="ECO:0007669"/>
    <property type="project" value="UniProtKB-UniRule"/>
</dbReference>
<dbReference type="AlphaFoldDB" id="A0A3S5B4W3"/>
<keyword evidence="6 13" id="KW-0479">Metal-binding</keyword>
<dbReference type="CDD" id="cd00775">
    <property type="entry name" value="LysRS_core"/>
    <property type="match status" value="1"/>
</dbReference>
<evidence type="ECO:0000256" key="13">
    <source>
        <dbReference type="HAMAP-Rule" id="MF_00252"/>
    </source>
</evidence>
<evidence type="ECO:0000256" key="8">
    <source>
        <dbReference type="ARBA" id="ARBA00022840"/>
    </source>
</evidence>
<dbReference type="InterPro" id="IPR044136">
    <property type="entry name" value="Lys-tRNA-ligase_II_N"/>
</dbReference>
<protein>
    <recommendedName>
        <fullName evidence="13">Lysine--tRNA ligase</fullName>
        <ecNumber evidence="13">6.1.1.6</ecNumber>
    </recommendedName>
    <alternativeName>
        <fullName evidence="13">Lysyl-tRNA synthetase</fullName>
        <shortName evidence="13">LysRS</shortName>
    </alternativeName>
</protein>
<dbReference type="CDD" id="cd04322">
    <property type="entry name" value="LysRS_N"/>
    <property type="match status" value="1"/>
</dbReference>
<feature type="binding site" evidence="13">
    <location>
        <position position="424"/>
    </location>
    <ligand>
        <name>Mg(2+)</name>
        <dbReference type="ChEBI" id="CHEBI:18420"/>
        <label>2</label>
    </ligand>
</feature>
<dbReference type="InterPro" id="IPR045864">
    <property type="entry name" value="aa-tRNA-synth_II/BPL/LPL"/>
</dbReference>
<feature type="domain" description="Aminoacyl-transfer RNA synthetases class-II family profile" evidence="15">
    <location>
        <begin position="189"/>
        <end position="505"/>
    </location>
</feature>
<comment type="catalytic activity">
    <reaction evidence="12 13 14">
        <text>tRNA(Lys) + L-lysine + ATP = L-lysyl-tRNA(Lys) + AMP + diphosphate</text>
        <dbReference type="Rhea" id="RHEA:20792"/>
        <dbReference type="Rhea" id="RHEA-COMP:9696"/>
        <dbReference type="Rhea" id="RHEA-COMP:9697"/>
        <dbReference type="ChEBI" id="CHEBI:30616"/>
        <dbReference type="ChEBI" id="CHEBI:32551"/>
        <dbReference type="ChEBI" id="CHEBI:33019"/>
        <dbReference type="ChEBI" id="CHEBI:78442"/>
        <dbReference type="ChEBI" id="CHEBI:78529"/>
        <dbReference type="ChEBI" id="CHEBI:456215"/>
        <dbReference type="EC" id="6.1.1.6"/>
    </reaction>
</comment>
<dbReference type="PANTHER" id="PTHR42918:SF15">
    <property type="entry name" value="LYSINE--TRNA LIGASE, CHLOROPLASTIC_MITOCHONDRIAL"/>
    <property type="match status" value="1"/>
</dbReference>
<comment type="cofactor">
    <cofactor evidence="13 14">
        <name>Mg(2+)</name>
        <dbReference type="ChEBI" id="CHEBI:18420"/>
    </cofactor>
    <text evidence="13 14">Binds 3 Mg(2+) ions per subunit.</text>
</comment>
<evidence type="ECO:0000256" key="1">
    <source>
        <dbReference type="ARBA" id="ARBA00004496"/>
    </source>
</evidence>
<keyword evidence="4 13" id="KW-0963">Cytoplasm</keyword>
<evidence type="ECO:0000256" key="12">
    <source>
        <dbReference type="ARBA" id="ARBA00048573"/>
    </source>
</evidence>
<accession>A0A3S5B4W3</accession>
<keyword evidence="11 13" id="KW-0030">Aminoacyl-tRNA synthetase</keyword>
<evidence type="ECO:0000256" key="5">
    <source>
        <dbReference type="ARBA" id="ARBA00022598"/>
    </source>
</evidence>
<evidence type="ECO:0000256" key="10">
    <source>
        <dbReference type="ARBA" id="ARBA00022917"/>
    </source>
</evidence>
<dbReference type="FunFam" id="2.40.50.140:FF:000024">
    <property type="entry name" value="Lysine--tRNA ligase"/>
    <property type="match status" value="1"/>
</dbReference>
<dbReference type="Pfam" id="PF01336">
    <property type="entry name" value="tRNA_anti-codon"/>
    <property type="match status" value="1"/>
</dbReference>
<feature type="binding site" evidence="13">
    <location>
        <position position="417"/>
    </location>
    <ligand>
        <name>Mg(2+)</name>
        <dbReference type="ChEBI" id="CHEBI:18420"/>
        <label>1</label>
    </ligand>
</feature>
<dbReference type="GO" id="GO:0042803">
    <property type="term" value="F:protein homodimerization activity"/>
    <property type="evidence" value="ECO:0007669"/>
    <property type="project" value="UniProtKB-ARBA"/>
</dbReference>
<evidence type="ECO:0000256" key="6">
    <source>
        <dbReference type="ARBA" id="ARBA00022723"/>
    </source>
</evidence>
<evidence type="ECO:0000256" key="14">
    <source>
        <dbReference type="RuleBase" id="RU000336"/>
    </source>
</evidence>
<gene>
    <name evidence="13 16" type="primary">lysS</name>
    <name evidence="16" type="ORF">NCTC12742_01146</name>
</gene>
<dbReference type="InterPro" id="IPR018149">
    <property type="entry name" value="Lys-tRNA-synth_II_C"/>
</dbReference>
<dbReference type="Pfam" id="PF00152">
    <property type="entry name" value="tRNA-synt_2"/>
    <property type="match status" value="1"/>
</dbReference>
<dbReference type="InterPro" id="IPR002313">
    <property type="entry name" value="Lys-tRNA-ligase_II"/>
</dbReference>
<reference evidence="16 17" key="1">
    <citation type="submission" date="2018-12" db="EMBL/GenBank/DDBJ databases">
        <authorList>
            <consortium name="Pathogen Informatics"/>
        </authorList>
    </citation>
    <scope>NUCLEOTIDE SEQUENCE [LARGE SCALE GENOMIC DNA]</scope>
    <source>
        <strain evidence="16 17">NCTC12742</strain>
    </source>
</reference>
<proteinExistence type="inferred from homology"/>
<dbReference type="HAMAP" id="MF_00252">
    <property type="entry name" value="Lys_tRNA_synth_class2"/>
    <property type="match status" value="1"/>
</dbReference>
<dbReference type="GO" id="GO:0005524">
    <property type="term" value="F:ATP binding"/>
    <property type="evidence" value="ECO:0007669"/>
    <property type="project" value="UniProtKB-UniRule"/>
</dbReference>
<keyword evidence="17" id="KW-1185">Reference proteome</keyword>